<proteinExistence type="inferred from homology"/>
<evidence type="ECO:0000256" key="3">
    <source>
        <dbReference type="ARBA" id="ARBA00022737"/>
    </source>
</evidence>
<keyword evidence="10" id="KW-0234">DNA repair</keyword>
<evidence type="ECO:0000256" key="11">
    <source>
        <dbReference type="ARBA" id="ARBA00038000"/>
    </source>
</evidence>
<evidence type="ECO:0000256" key="8">
    <source>
        <dbReference type="ARBA" id="ARBA00022881"/>
    </source>
</evidence>
<protein>
    <recommendedName>
        <fullName evidence="12">UvrABC system protein A</fullName>
    </recommendedName>
    <alternativeName>
        <fullName evidence="13">Excinuclease ABC subunit A</fullName>
    </alternativeName>
</protein>
<keyword evidence="15" id="KW-1185">Reference proteome</keyword>
<dbReference type="EMBL" id="JAEDAM010000071">
    <property type="protein sequence ID" value="MBS8122319.1"/>
    <property type="molecule type" value="Genomic_DNA"/>
</dbReference>
<dbReference type="SUPFAM" id="SSF52540">
    <property type="entry name" value="P-loop containing nucleoside triphosphate hydrolases"/>
    <property type="match status" value="1"/>
</dbReference>
<comment type="caution">
    <text evidence="14">The sequence shown here is derived from an EMBL/GenBank/DDBJ whole genome shotgun (WGS) entry which is preliminary data.</text>
</comment>
<dbReference type="PANTHER" id="PTHR43152">
    <property type="entry name" value="UVRABC SYSTEM PROTEIN A"/>
    <property type="match status" value="1"/>
</dbReference>
<keyword evidence="7" id="KW-0067">ATP-binding</keyword>
<keyword evidence="3" id="KW-0677">Repeat</keyword>
<gene>
    <name evidence="14" type="ORF">VAMP_283n127</name>
</gene>
<evidence type="ECO:0000256" key="6">
    <source>
        <dbReference type="ARBA" id="ARBA00022769"/>
    </source>
</evidence>
<reference evidence="14 15" key="1">
    <citation type="journal article" date="2021" name="Nat. Commun.">
        <title>Reductive evolution and unique predatory mode in the CPR bacterium Vampirococcus lugosii.</title>
        <authorList>
            <person name="Moreira D."/>
            <person name="Zivanovic Y."/>
            <person name="Lopez-Archilla A.I."/>
            <person name="Iniesto M."/>
            <person name="Lopez-Garcia P."/>
        </authorList>
    </citation>
    <scope>NUCLEOTIDE SEQUENCE [LARGE SCALE GENOMIC DNA]</scope>
    <source>
        <strain evidence="14">Chiprana</strain>
    </source>
</reference>
<evidence type="ECO:0000313" key="15">
    <source>
        <dbReference type="Proteomes" id="UP000680365"/>
    </source>
</evidence>
<evidence type="ECO:0000256" key="5">
    <source>
        <dbReference type="ARBA" id="ARBA00022763"/>
    </source>
</evidence>
<evidence type="ECO:0000256" key="2">
    <source>
        <dbReference type="ARBA" id="ARBA00022490"/>
    </source>
</evidence>
<dbReference type="Proteomes" id="UP000680365">
    <property type="component" value="Unassembled WGS sequence"/>
</dbReference>
<evidence type="ECO:0000256" key="1">
    <source>
        <dbReference type="ARBA" id="ARBA00004496"/>
    </source>
</evidence>
<evidence type="ECO:0000256" key="12">
    <source>
        <dbReference type="ARBA" id="ARBA00039316"/>
    </source>
</evidence>
<keyword evidence="4" id="KW-0547">Nucleotide-binding</keyword>
<keyword evidence="2" id="KW-0963">Cytoplasm</keyword>
<keyword evidence="9" id="KW-0238">DNA-binding</keyword>
<evidence type="ECO:0000256" key="10">
    <source>
        <dbReference type="ARBA" id="ARBA00023204"/>
    </source>
</evidence>
<evidence type="ECO:0000313" key="14">
    <source>
        <dbReference type="EMBL" id="MBS8122319.1"/>
    </source>
</evidence>
<name>A0ABS5QMX2_9BACT</name>
<organism evidence="14 15">
    <name type="scientific">Candidatus Vampirococcus lugosii</name>
    <dbReference type="NCBI Taxonomy" id="2789015"/>
    <lineage>
        <taxon>Bacteria</taxon>
        <taxon>Candidatus Absconditibacteriota</taxon>
        <taxon>Vampirococcus</taxon>
    </lineage>
</organism>
<keyword evidence="6" id="KW-0228">DNA excision</keyword>
<sequence length="56" mass="6406">FLDEPTVGLHPQDIEKLLNVLKKFLDNGDSVFMIEHDKNLLKFADNVIKLENGKIV</sequence>
<keyword evidence="5" id="KW-0227">DNA damage</keyword>
<dbReference type="InterPro" id="IPR027417">
    <property type="entry name" value="P-loop_NTPase"/>
</dbReference>
<evidence type="ECO:0000256" key="4">
    <source>
        <dbReference type="ARBA" id="ARBA00022741"/>
    </source>
</evidence>
<dbReference type="Gene3D" id="3.40.50.300">
    <property type="entry name" value="P-loop containing nucleotide triphosphate hydrolases"/>
    <property type="match status" value="1"/>
</dbReference>
<feature type="non-terminal residue" evidence="14">
    <location>
        <position position="1"/>
    </location>
</feature>
<accession>A0ABS5QMX2</accession>
<evidence type="ECO:0000256" key="9">
    <source>
        <dbReference type="ARBA" id="ARBA00023125"/>
    </source>
</evidence>
<keyword evidence="8" id="KW-0267">Excision nuclease</keyword>
<dbReference type="PANTHER" id="PTHR43152:SF3">
    <property type="entry name" value="UVRABC SYSTEM PROTEIN A"/>
    <property type="match status" value="1"/>
</dbReference>
<comment type="similarity">
    <text evidence="11">Belongs to the ABC transporter superfamily. UvrA family.</text>
</comment>
<comment type="subcellular location">
    <subcellularLocation>
        <location evidence="1">Cytoplasm</location>
    </subcellularLocation>
</comment>
<evidence type="ECO:0000256" key="13">
    <source>
        <dbReference type="ARBA" id="ARBA00042156"/>
    </source>
</evidence>
<evidence type="ECO:0000256" key="7">
    <source>
        <dbReference type="ARBA" id="ARBA00022840"/>
    </source>
</evidence>